<sequence>MRFLYIGSHDLLSRHELGFLASLSVLGSVNAIQLGGETEIKKLRVGSDNGVWTVPLYRIPCEGILHIHKCVNTIKRLVDPEEYGFIFVTPRIPTLTTNLLLNKRRPIVLRLWSVRAAKVINNMLLGCYRDLLIFIPSVLANLSYISSSTFTMTLDNATYMSASKIYPVFANRIIKVYPPYGYVIKNSIATHESKILEIVDRGDYILGFTILSKKGVYFEVEAKPQAETLYLLAKKSDIDVILAGSTLEDWRRKFPYIEPPRNLHIIGRGFGDYLLERLYRNAKMVVVPITFLSISNRFLEALFYGKPVITTGYVKYLHPELIHGMHVYISDNIVEDALKLLKEEYMLKTLEQGAKEAYTKFFSTKHNAEAVKKLIFSALHAL</sequence>
<name>A0A7C4BC48_9CREN</name>
<evidence type="ECO:0000313" key="1">
    <source>
        <dbReference type="EMBL" id="HGI87415.1"/>
    </source>
</evidence>
<dbReference type="Gene3D" id="3.40.50.2000">
    <property type="entry name" value="Glycogen Phosphorylase B"/>
    <property type="match status" value="1"/>
</dbReference>
<dbReference type="SUPFAM" id="SSF53756">
    <property type="entry name" value="UDP-Glycosyltransferase/glycogen phosphorylase"/>
    <property type="match status" value="1"/>
</dbReference>
<dbReference type="EMBL" id="DTFF01000027">
    <property type="protein sequence ID" value="HGI87415.1"/>
    <property type="molecule type" value="Genomic_DNA"/>
</dbReference>
<reference evidence="1" key="1">
    <citation type="journal article" date="2020" name="mSystems">
        <title>Genome- and Community-Level Interaction Insights into Carbon Utilization and Element Cycling Functions of Hydrothermarchaeota in Hydrothermal Sediment.</title>
        <authorList>
            <person name="Zhou Z."/>
            <person name="Liu Y."/>
            <person name="Xu W."/>
            <person name="Pan J."/>
            <person name="Luo Z.H."/>
            <person name="Li M."/>
        </authorList>
    </citation>
    <scope>NUCLEOTIDE SEQUENCE [LARGE SCALE GENOMIC DNA]</scope>
    <source>
        <strain evidence="1">SpSt-732</strain>
    </source>
</reference>
<keyword evidence="1" id="KW-0808">Transferase</keyword>
<organism evidence="1">
    <name type="scientific">Ignisphaera aggregans</name>
    <dbReference type="NCBI Taxonomy" id="334771"/>
    <lineage>
        <taxon>Archaea</taxon>
        <taxon>Thermoproteota</taxon>
        <taxon>Thermoprotei</taxon>
        <taxon>Desulfurococcales</taxon>
        <taxon>Desulfurococcaceae</taxon>
        <taxon>Ignisphaera</taxon>
    </lineage>
</organism>
<comment type="caution">
    <text evidence="1">The sequence shown here is derived from an EMBL/GenBank/DDBJ whole genome shotgun (WGS) entry which is preliminary data.</text>
</comment>
<accession>A0A7C4BC48</accession>
<protein>
    <submittedName>
        <fullName evidence="1">Glycosyltransferase family 1 protein</fullName>
    </submittedName>
</protein>
<dbReference type="GO" id="GO:0016740">
    <property type="term" value="F:transferase activity"/>
    <property type="evidence" value="ECO:0007669"/>
    <property type="project" value="UniProtKB-KW"/>
</dbReference>
<gene>
    <name evidence="1" type="ORF">ENV14_03370</name>
</gene>
<proteinExistence type="predicted"/>
<dbReference type="Pfam" id="PF13692">
    <property type="entry name" value="Glyco_trans_1_4"/>
    <property type="match status" value="1"/>
</dbReference>
<dbReference type="AlphaFoldDB" id="A0A7C4BC48"/>